<feature type="compositionally biased region" description="Low complexity" evidence="1">
    <location>
        <begin position="138"/>
        <end position="147"/>
    </location>
</feature>
<feature type="region of interest" description="Disordered" evidence="1">
    <location>
        <begin position="128"/>
        <end position="147"/>
    </location>
</feature>
<organism evidence="3 4">
    <name type="scientific">Fasciola gigantica</name>
    <name type="common">Giant liver fluke</name>
    <dbReference type="NCBI Taxonomy" id="46835"/>
    <lineage>
        <taxon>Eukaryota</taxon>
        <taxon>Metazoa</taxon>
        <taxon>Spiralia</taxon>
        <taxon>Lophotrochozoa</taxon>
        <taxon>Platyhelminthes</taxon>
        <taxon>Trematoda</taxon>
        <taxon>Digenea</taxon>
        <taxon>Plagiorchiida</taxon>
        <taxon>Echinostomata</taxon>
        <taxon>Echinostomatoidea</taxon>
        <taxon>Fasciolidae</taxon>
        <taxon>Fasciola</taxon>
    </lineage>
</organism>
<accession>A0A504Y703</accession>
<keyword evidence="4" id="KW-1185">Reference proteome</keyword>
<feature type="transmembrane region" description="Helical" evidence="2">
    <location>
        <begin position="6"/>
        <end position="26"/>
    </location>
</feature>
<dbReference type="Proteomes" id="UP000316759">
    <property type="component" value="Unassembled WGS sequence"/>
</dbReference>
<name>A0A504Y703_FASGI</name>
<protein>
    <submittedName>
        <fullName evidence="3">Uncharacterized protein</fullName>
    </submittedName>
</protein>
<reference evidence="3 4" key="1">
    <citation type="submission" date="2019-04" db="EMBL/GenBank/DDBJ databases">
        <title>Annotation for the trematode Fasciola gigantica.</title>
        <authorList>
            <person name="Choi Y.-J."/>
        </authorList>
    </citation>
    <scope>NUCLEOTIDE SEQUENCE [LARGE SCALE GENOMIC DNA]</scope>
    <source>
        <strain evidence="3">Uganda_cow_1</strain>
    </source>
</reference>
<sequence length="337" mass="37972">MKFFLFYYISFSIIIAFPVHQIQLIMDSTKPGRRRIHEPEWEESNPAKRKRKRDIELDNSDSVQIVGETHTHNMDFRHLDGHLRGAHGIESTRRLLPNGACAGAELHGQHGLRGPIANGATRVKDRPINGVHRGDTHSSSTPTLPPSLRESERMLFVQQWINTIPTDLPLWVQTSLTKIVPITHPEYYPEEDDRRSSSDCFGCEGQSHSPNDPPTHRHSGPGKVDHVTTQLGGYAPYPVNHSHPPTGHQSLTTAENGKTGLDQNRSTTVGRLFDDVETEMVVKLFRDYFTKGSCPILSEVRRRTANTPLDGRRTAVSIRAKIKRLQSSGRWTNYTGL</sequence>
<keyword evidence="2" id="KW-0812">Transmembrane</keyword>
<feature type="region of interest" description="Disordered" evidence="1">
    <location>
        <begin position="241"/>
        <end position="265"/>
    </location>
</feature>
<gene>
    <name evidence="3" type="ORF">FGIG_00416</name>
</gene>
<keyword evidence="2" id="KW-1133">Transmembrane helix</keyword>
<evidence type="ECO:0000313" key="3">
    <source>
        <dbReference type="EMBL" id="TPP56713.1"/>
    </source>
</evidence>
<feature type="region of interest" description="Disordered" evidence="1">
    <location>
        <begin position="187"/>
        <end position="222"/>
    </location>
</feature>
<feature type="compositionally biased region" description="Polar residues" evidence="1">
    <location>
        <begin position="247"/>
        <end position="265"/>
    </location>
</feature>
<feature type="region of interest" description="Disordered" evidence="1">
    <location>
        <begin position="30"/>
        <end position="60"/>
    </location>
</feature>
<comment type="caution">
    <text evidence="3">The sequence shown here is derived from an EMBL/GenBank/DDBJ whole genome shotgun (WGS) entry which is preliminary data.</text>
</comment>
<evidence type="ECO:0000256" key="2">
    <source>
        <dbReference type="SAM" id="Phobius"/>
    </source>
</evidence>
<proteinExistence type="predicted"/>
<dbReference type="EMBL" id="SUNJ01014171">
    <property type="protein sequence ID" value="TPP56713.1"/>
    <property type="molecule type" value="Genomic_DNA"/>
</dbReference>
<evidence type="ECO:0000313" key="4">
    <source>
        <dbReference type="Proteomes" id="UP000316759"/>
    </source>
</evidence>
<dbReference type="OrthoDB" id="6261392at2759"/>
<evidence type="ECO:0000256" key="1">
    <source>
        <dbReference type="SAM" id="MobiDB-lite"/>
    </source>
</evidence>
<keyword evidence="2" id="KW-0472">Membrane</keyword>
<dbReference type="AlphaFoldDB" id="A0A504Y703"/>